<evidence type="ECO:0000313" key="1">
    <source>
        <dbReference type="EMBL" id="RKL69183.1"/>
    </source>
</evidence>
<accession>A0A3A9KHZ3</accession>
<dbReference type="RefSeq" id="WP_110936178.1">
    <property type="nucleotide sequence ID" value="NZ_KZ614146.1"/>
</dbReference>
<dbReference type="Proteomes" id="UP000281498">
    <property type="component" value="Unassembled WGS sequence"/>
</dbReference>
<reference evidence="1 2" key="1">
    <citation type="submission" date="2017-10" db="EMBL/GenBank/DDBJ databases">
        <title>Bacillus sp. nov., a halophilic bacterium isolated from a Keqin Lake.</title>
        <authorList>
            <person name="Wang H."/>
        </authorList>
    </citation>
    <scope>NUCLEOTIDE SEQUENCE [LARGE SCALE GENOMIC DNA]</scope>
    <source>
        <strain evidence="1 2">KCTC 13187</strain>
    </source>
</reference>
<dbReference type="AlphaFoldDB" id="A0A3A9KHZ3"/>
<protein>
    <submittedName>
        <fullName evidence="1">Uncharacterized protein</fullName>
    </submittedName>
</protein>
<dbReference type="InterPro" id="IPR058600">
    <property type="entry name" value="YhjD-like"/>
</dbReference>
<organism evidence="1 2">
    <name type="scientific">Salipaludibacillus neizhouensis</name>
    <dbReference type="NCBI Taxonomy" id="885475"/>
    <lineage>
        <taxon>Bacteria</taxon>
        <taxon>Bacillati</taxon>
        <taxon>Bacillota</taxon>
        <taxon>Bacilli</taxon>
        <taxon>Bacillales</taxon>
        <taxon>Bacillaceae</taxon>
    </lineage>
</organism>
<gene>
    <name evidence="1" type="ORF">CR203_03890</name>
</gene>
<dbReference type="EMBL" id="PDOE01000001">
    <property type="protein sequence ID" value="RKL69183.1"/>
    <property type="molecule type" value="Genomic_DNA"/>
</dbReference>
<comment type="caution">
    <text evidence="1">The sequence shown here is derived from an EMBL/GenBank/DDBJ whole genome shotgun (WGS) entry which is preliminary data.</text>
</comment>
<sequence length="122" mass="14408">MARLTAEEEHITESYILLEMARKVLEKDLAHIGQAPIKLKDPYIRLLEVTLHRLSKELYTIKMSMKTHGLKIQLNNHDENFSEYIIFFHGYVLTAKYLNTHLKNKVSHQIENLFTQNKQESQ</sequence>
<keyword evidence="2" id="KW-1185">Reference proteome</keyword>
<name>A0A3A9KHZ3_9BACI</name>
<dbReference type="OrthoDB" id="2988956at2"/>
<dbReference type="Pfam" id="PF26325">
    <property type="entry name" value="YhjD"/>
    <property type="match status" value="1"/>
</dbReference>
<proteinExistence type="predicted"/>
<evidence type="ECO:0000313" key="2">
    <source>
        <dbReference type="Proteomes" id="UP000281498"/>
    </source>
</evidence>